<keyword evidence="4" id="KW-1185">Reference proteome</keyword>
<dbReference type="InterPro" id="IPR003439">
    <property type="entry name" value="ABC_transporter-like_ATP-bd"/>
</dbReference>
<keyword evidence="1" id="KW-0472">Membrane</keyword>
<dbReference type="GO" id="GO:0016020">
    <property type="term" value="C:membrane"/>
    <property type="evidence" value="ECO:0007669"/>
    <property type="project" value="InterPro"/>
</dbReference>
<gene>
    <name evidence="3" type="ORF">DME_LOCUS1111</name>
</gene>
<feature type="transmembrane region" description="Helical" evidence="1">
    <location>
        <begin position="519"/>
        <end position="539"/>
    </location>
</feature>
<feature type="domain" description="ABC transporter" evidence="2">
    <location>
        <begin position="1"/>
        <end position="187"/>
    </location>
</feature>
<dbReference type="InterPro" id="IPR027417">
    <property type="entry name" value="P-loop_NTPase"/>
</dbReference>
<dbReference type="Pfam" id="PF00005">
    <property type="entry name" value="ABC_tran"/>
    <property type="match status" value="1"/>
</dbReference>
<dbReference type="AlphaFoldDB" id="A0A3P7PPV5"/>
<feature type="transmembrane region" description="Helical" evidence="1">
    <location>
        <begin position="416"/>
        <end position="436"/>
    </location>
</feature>
<evidence type="ECO:0000313" key="3">
    <source>
        <dbReference type="EMBL" id="VDN51138.1"/>
    </source>
</evidence>
<dbReference type="OrthoDB" id="416154at2759"/>
<dbReference type="PANTHER" id="PTHR19229">
    <property type="entry name" value="ATP-BINDING CASSETTE TRANSPORTER SUBFAMILY A ABCA"/>
    <property type="match status" value="1"/>
</dbReference>
<dbReference type="GO" id="GO:0140359">
    <property type="term" value="F:ABC-type transporter activity"/>
    <property type="evidence" value="ECO:0007669"/>
    <property type="project" value="InterPro"/>
</dbReference>
<proteinExistence type="predicted"/>
<feature type="transmembrane region" description="Helical" evidence="1">
    <location>
        <begin position="475"/>
        <end position="498"/>
    </location>
</feature>
<dbReference type="SUPFAM" id="SSF52540">
    <property type="entry name" value="P-loop containing nucleoside triphosphate hydrolases"/>
    <property type="match status" value="1"/>
</dbReference>
<dbReference type="InterPro" id="IPR026082">
    <property type="entry name" value="ABCA"/>
</dbReference>
<dbReference type="GO" id="GO:0005319">
    <property type="term" value="F:lipid transporter activity"/>
    <property type="evidence" value="ECO:0007669"/>
    <property type="project" value="TreeGrafter"/>
</dbReference>
<evidence type="ECO:0000313" key="4">
    <source>
        <dbReference type="Proteomes" id="UP000274756"/>
    </source>
</evidence>
<dbReference type="PROSITE" id="PS50893">
    <property type="entry name" value="ABC_TRANSPORTER_2"/>
    <property type="match status" value="1"/>
</dbReference>
<dbReference type="Proteomes" id="UP000274756">
    <property type="component" value="Unassembled WGS sequence"/>
</dbReference>
<dbReference type="EMBL" id="UYYG01000013">
    <property type="protein sequence ID" value="VDN51138.1"/>
    <property type="molecule type" value="Genomic_DNA"/>
</dbReference>
<name>A0A3P7PPV5_DRAME</name>
<dbReference type="Gene3D" id="3.40.50.300">
    <property type="entry name" value="P-loop containing nucleotide triphosphate hydrolases"/>
    <property type="match status" value="1"/>
</dbReference>
<reference evidence="3 4" key="1">
    <citation type="submission" date="2018-11" db="EMBL/GenBank/DDBJ databases">
        <authorList>
            <consortium name="Pathogen Informatics"/>
        </authorList>
    </citation>
    <scope>NUCLEOTIDE SEQUENCE [LARGE SCALE GENOMIC DNA]</scope>
</reference>
<dbReference type="GO" id="GO:0016887">
    <property type="term" value="F:ATP hydrolysis activity"/>
    <property type="evidence" value="ECO:0007669"/>
    <property type="project" value="InterPro"/>
</dbReference>
<accession>A0A3P7PPV5</accession>
<dbReference type="InterPro" id="IPR017871">
    <property type="entry name" value="ABC_transporter-like_CS"/>
</dbReference>
<organism evidence="3 4">
    <name type="scientific">Dracunculus medinensis</name>
    <name type="common">Guinea worm</name>
    <dbReference type="NCBI Taxonomy" id="318479"/>
    <lineage>
        <taxon>Eukaryota</taxon>
        <taxon>Metazoa</taxon>
        <taxon>Ecdysozoa</taxon>
        <taxon>Nematoda</taxon>
        <taxon>Chromadorea</taxon>
        <taxon>Rhabditida</taxon>
        <taxon>Spirurina</taxon>
        <taxon>Dracunculoidea</taxon>
        <taxon>Dracunculidae</taxon>
        <taxon>Dracunculus</taxon>
    </lineage>
</organism>
<dbReference type="GO" id="GO:0005524">
    <property type="term" value="F:ATP binding"/>
    <property type="evidence" value="ECO:0007669"/>
    <property type="project" value="InterPro"/>
</dbReference>
<keyword evidence="1" id="KW-0812">Transmembrane</keyword>
<keyword evidence="1" id="KW-1133">Transmembrane helix</keyword>
<dbReference type="STRING" id="318479.A0A3P7PPV5"/>
<sequence length="609" mass="69181">MKKNGCKLLGFSDIHSNLFLLISILTGLHKPTSGTIIVHGFDIRKNIDNQLKFYGSLRGVADEKLISQIDQIIADIGLIEKQNEMVETLSGGMKRKLCIGIALLGNPKIVIFDEPTAGIDAQARRSIWNLLLKYKEGRTIILSTHHMNEADILADRIIIIGNGNLLAAGSSFFLKRKFADGIHLNMLVESNDSAKCDMIKSFISNKSDGRGELVEQIGNEYIFRLSFELSLDQLKSLFTSLDEQYSNFGIINYGISTPSLQQLKDLLTNFADFQQAPIPQEFHFSRKFNLEKTWTAFLSSSSRHYVNSFVPKYRIIPTMNKHRDIFINIAAKEKNKDIRERNGCLRFIQRKIFTNYVSSLYSVNNANHRTELSCNDQHTNRDYAHPSVTFIKSFVLLKQHVKALCLKRFHISKRNILCILAEILLPIFILLVAETYNKIMSNPSMNVANFVQQPLELITGIYGNWSISYFRFSSFLILVHLFPVVTFSPTLGGTYYPCFKNASFLTKLMLPSKIPSSNFSVSFLIAFFSFLLFLSHFVLTLNATNLYMRSSCGCGDGIWNCTNNIDLDFVSDIMNVTLASANVVLDLSYRNISQFRLITADYSFRFPLM</sequence>
<evidence type="ECO:0000256" key="1">
    <source>
        <dbReference type="SAM" id="Phobius"/>
    </source>
</evidence>
<evidence type="ECO:0000259" key="2">
    <source>
        <dbReference type="PROSITE" id="PS50893"/>
    </source>
</evidence>
<dbReference type="PANTHER" id="PTHR19229:SF250">
    <property type="entry name" value="ABC TRANSPORTER DOMAIN-CONTAINING PROTEIN-RELATED"/>
    <property type="match status" value="1"/>
</dbReference>
<dbReference type="PROSITE" id="PS00211">
    <property type="entry name" value="ABC_TRANSPORTER_1"/>
    <property type="match status" value="1"/>
</dbReference>
<protein>
    <recommendedName>
        <fullName evidence="2">ABC transporter domain-containing protein</fullName>
    </recommendedName>
</protein>